<dbReference type="RefSeq" id="WP_034802488.1">
    <property type="nucleotide sequence ID" value="NZ_CP015880.1"/>
</dbReference>
<dbReference type="SUPFAM" id="SSF56112">
    <property type="entry name" value="Protein kinase-like (PK-like)"/>
    <property type="match status" value="1"/>
</dbReference>
<organism evidence="2 3">
    <name type="scientific">Ensifer adhaerens</name>
    <name type="common">Sinorhizobium morelense</name>
    <dbReference type="NCBI Taxonomy" id="106592"/>
    <lineage>
        <taxon>Bacteria</taxon>
        <taxon>Pseudomonadati</taxon>
        <taxon>Pseudomonadota</taxon>
        <taxon>Alphaproteobacteria</taxon>
        <taxon>Hyphomicrobiales</taxon>
        <taxon>Rhizobiaceae</taxon>
        <taxon>Sinorhizobium/Ensifer group</taxon>
        <taxon>Ensifer</taxon>
    </lineage>
</organism>
<accession>A0ABY8HEI3</accession>
<dbReference type="GeneID" id="29517609"/>
<name>A0ABY8HEI3_ENSAD</name>
<evidence type="ECO:0000259" key="1">
    <source>
        <dbReference type="Pfam" id="PF01636"/>
    </source>
</evidence>
<keyword evidence="3" id="KW-1185">Reference proteome</keyword>
<dbReference type="InterPro" id="IPR002575">
    <property type="entry name" value="Aminoglycoside_PTrfase"/>
</dbReference>
<feature type="domain" description="Aminoglycoside phosphotransferase" evidence="1">
    <location>
        <begin position="37"/>
        <end position="263"/>
    </location>
</feature>
<dbReference type="GO" id="GO:0016740">
    <property type="term" value="F:transferase activity"/>
    <property type="evidence" value="ECO:0007669"/>
    <property type="project" value="UniProtKB-KW"/>
</dbReference>
<dbReference type="InterPro" id="IPR051678">
    <property type="entry name" value="AGP_Transferase"/>
</dbReference>
<evidence type="ECO:0000313" key="2">
    <source>
        <dbReference type="EMBL" id="WFP90176.1"/>
    </source>
</evidence>
<dbReference type="Gene3D" id="3.30.200.20">
    <property type="entry name" value="Phosphorylase Kinase, domain 1"/>
    <property type="match status" value="1"/>
</dbReference>
<sequence>MTEPTSATPSIDVPLVHRLLAAQFPQWSELDVRPIDPGGWDNRTFRLGDRMTVRLPSAEHYVLQVEKEHRWLPLLASQLPLPIPVPLGKGVPGEGFPWPWSVYRYLPGQTLAVERVDDVSQVAKDLARFLRALMQADAIGAPLPGDHNFHSGGPPAFYDAQTRQALTLLADNVDTTVAAEVWEAALAAPFEGAPVWFHGDIAWGNLLVENGSLSGVIDFGTSGVGDPACDLAIAWTFFDGENREVFRDGMALDRGAWARGRGWTLWKALIVLADMTGAPASEKAKQRVVIDEVLADHRRYG</sequence>
<dbReference type="CDD" id="cd05155">
    <property type="entry name" value="APH_ChoK_like_1"/>
    <property type="match status" value="1"/>
</dbReference>
<gene>
    <name evidence="2" type="ORF">P4B07_16690</name>
</gene>
<dbReference type="Pfam" id="PF01636">
    <property type="entry name" value="APH"/>
    <property type="match status" value="1"/>
</dbReference>
<dbReference type="InterPro" id="IPR011009">
    <property type="entry name" value="Kinase-like_dom_sf"/>
</dbReference>
<keyword evidence="2" id="KW-0808">Transferase</keyword>
<protein>
    <submittedName>
        <fullName evidence="2">Aminoglycoside phosphotransferase family protein</fullName>
        <ecNumber evidence="2">2.7.-.-</ecNumber>
    </submittedName>
</protein>
<dbReference type="Proteomes" id="UP001214094">
    <property type="component" value="Chromosome"/>
</dbReference>
<dbReference type="EC" id="2.7.-.-" evidence="2"/>
<dbReference type="EMBL" id="CP121308">
    <property type="protein sequence ID" value="WFP90176.1"/>
    <property type="molecule type" value="Genomic_DNA"/>
</dbReference>
<evidence type="ECO:0000313" key="3">
    <source>
        <dbReference type="Proteomes" id="UP001214094"/>
    </source>
</evidence>
<reference evidence="2 3" key="1">
    <citation type="submission" date="2023-03" db="EMBL/GenBank/DDBJ databases">
        <title>Comparative genome and transcriptome analysis combination mining strategies for increasing vitamin B12 production of Ensifer adhaerens strain.</title>
        <authorList>
            <person name="Yongheng L."/>
        </authorList>
    </citation>
    <scope>NUCLEOTIDE SEQUENCE [LARGE SCALE GENOMIC DNA]</scope>
    <source>
        <strain evidence="2 3">Casida A-T305</strain>
    </source>
</reference>
<dbReference type="PANTHER" id="PTHR21310:SF42">
    <property type="entry name" value="BIFUNCTIONAL AAC_APH"/>
    <property type="match status" value="1"/>
</dbReference>
<dbReference type="Gene3D" id="3.90.1200.10">
    <property type="match status" value="1"/>
</dbReference>
<dbReference type="PANTHER" id="PTHR21310">
    <property type="entry name" value="AMINOGLYCOSIDE PHOSPHOTRANSFERASE-RELATED-RELATED"/>
    <property type="match status" value="1"/>
</dbReference>
<proteinExistence type="predicted"/>